<dbReference type="AlphaFoldDB" id="A0A4D6M8X3"/>
<gene>
    <name evidence="2" type="ORF">DEO72_LG6g966</name>
</gene>
<evidence type="ECO:0000256" key="1">
    <source>
        <dbReference type="SAM" id="MobiDB-lite"/>
    </source>
</evidence>
<protein>
    <submittedName>
        <fullName evidence="2">Uncharacterized protein</fullName>
    </submittedName>
</protein>
<proteinExistence type="predicted"/>
<feature type="region of interest" description="Disordered" evidence="1">
    <location>
        <begin position="153"/>
        <end position="198"/>
    </location>
</feature>
<keyword evidence="3" id="KW-1185">Reference proteome</keyword>
<organism evidence="2 3">
    <name type="scientific">Vigna unguiculata</name>
    <name type="common">Cowpea</name>
    <dbReference type="NCBI Taxonomy" id="3917"/>
    <lineage>
        <taxon>Eukaryota</taxon>
        <taxon>Viridiplantae</taxon>
        <taxon>Streptophyta</taxon>
        <taxon>Embryophyta</taxon>
        <taxon>Tracheophyta</taxon>
        <taxon>Spermatophyta</taxon>
        <taxon>Magnoliopsida</taxon>
        <taxon>eudicotyledons</taxon>
        <taxon>Gunneridae</taxon>
        <taxon>Pentapetalae</taxon>
        <taxon>rosids</taxon>
        <taxon>fabids</taxon>
        <taxon>Fabales</taxon>
        <taxon>Fabaceae</taxon>
        <taxon>Papilionoideae</taxon>
        <taxon>50 kb inversion clade</taxon>
        <taxon>NPAAA clade</taxon>
        <taxon>indigoferoid/millettioid clade</taxon>
        <taxon>Phaseoleae</taxon>
        <taxon>Vigna</taxon>
    </lineage>
</organism>
<feature type="compositionally biased region" description="Polar residues" evidence="1">
    <location>
        <begin position="57"/>
        <end position="70"/>
    </location>
</feature>
<feature type="compositionally biased region" description="Basic and acidic residues" evidence="1">
    <location>
        <begin position="181"/>
        <end position="191"/>
    </location>
</feature>
<feature type="region of interest" description="Disordered" evidence="1">
    <location>
        <begin position="47"/>
        <end position="70"/>
    </location>
</feature>
<evidence type="ECO:0000313" key="3">
    <source>
        <dbReference type="Proteomes" id="UP000501690"/>
    </source>
</evidence>
<reference evidence="2 3" key="1">
    <citation type="submission" date="2019-04" db="EMBL/GenBank/DDBJ databases">
        <title>An improved genome assembly and genetic linkage map for asparagus bean, Vigna unguiculata ssp. sesquipedialis.</title>
        <authorList>
            <person name="Xia Q."/>
            <person name="Zhang R."/>
            <person name="Dong Y."/>
        </authorList>
    </citation>
    <scope>NUCLEOTIDE SEQUENCE [LARGE SCALE GENOMIC DNA]</scope>
    <source>
        <tissue evidence="2">Leaf</tissue>
    </source>
</reference>
<dbReference type="Proteomes" id="UP000501690">
    <property type="component" value="Linkage Group LG6"/>
</dbReference>
<sequence>MEGCHVIIFISQNPNPNFLLSFHHHGSRHPSHCLSTINHRVGDHTAAKEAGNHRSARPSSPHLTPSSFSPVKSRTCTVFIIFTAPSTMGVCLERAASRPHTNHHYSSATPHLQPSRPHTNHLLLASAALLPHAAAMETTTAKQTGAPPLQICEQQQQPQFRTPPSSSLHSRRRFRQPSQLREPEHHHHEPASARTFSAAHPPVQTARIFTVARPHHLAMAAAAVSRAAKEETWGRNPNSGKCTLRHVSASDCTIKLVKFELEI</sequence>
<evidence type="ECO:0000313" key="2">
    <source>
        <dbReference type="EMBL" id="QCD96264.1"/>
    </source>
</evidence>
<accession>A0A4D6M8X3</accession>
<dbReference type="EMBL" id="CP039350">
    <property type="protein sequence ID" value="QCD96264.1"/>
    <property type="molecule type" value="Genomic_DNA"/>
</dbReference>
<name>A0A4D6M8X3_VIGUN</name>